<evidence type="ECO:0000256" key="5">
    <source>
        <dbReference type="ARBA" id="ARBA00022842"/>
    </source>
</evidence>
<sequence>MVTRASAEPDEQWHRQGTAPPVAALDGGGVELVRRRLATAQQRGTPAHLRFKWANSGTAAVLVLLCEVDGQVSVVFEERNNKLNSHGGEICFAGGKCDPGESPEHAALRETFEEIGLPAAAVHIVGELPPVPNKTHSLRVHPLVGVVRGPLALQVNRNEVHRVVVLPLAHFYNPHMRRMVPFRSSRVCIPEYRTDKPGLRIWGLTAFILHEFL</sequence>
<protein>
    <recommendedName>
        <fullName evidence="8">Nudix hydrolase domain-containing protein</fullName>
    </recommendedName>
</protein>
<dbReference type="InterPro" id="IPR015797">
    <property type="entry name" value="NUDIX_hydrolase-like_dom_sf"/>
</dbReference>
<evidence type="ECO:0000256" key="6">
    <source>
        <dbReference type="ARBA" id="ARBA00023211"/>
    </source>
</evidence>
<proteinExistence type="predicted"/>
<dbReference type="PROSITE" id="PS00893">
    <property type="entry name" value="NUDIX_BOX"/>
    <property type="match status" value="1"/>
</dbReference>
<evidence type="ECO:0000256" key="1">
    <source>
        <dbReference type="ARBA" id="ARBA00001936"/>
    </source>
</evidence>
<organism evidence="9 10">
    <name type="scientific">Coemansia biformis</name>
    <dbReference type="NCBI Taxonomy" id="1286918"/>
    <lineage>
        <taxon>Eukaryota</taxon>
        <taxon>Fungi</taxon>
        <taxon>Fungi incertae sedis</taxon>
        <taxon>Zoopagomycota</taxon>
        <taxon>Kickxellomycotina</taxon>
        <taxon>Kickxellomycetes</taxon>
        <taxon>Kickxellales</taxon>
        <taxon>Kickxellaceae</taxon>
        <taxon>Coemansia</taxon>
    </lineage>
</organism>
<dbReference type="InterPro" id="IPR000086">
    <property type="entry name" value="NUDIX_hydrolase_dom"/>
</dbReference>
<keyword evidence="3" id="KW-0479">Metal-binding</keyword>
<dbReference type="Proteomes" id="UP001143981">
    <property type="component" value="Unassembled WGS sequence"/>
</dbReference>
<reference evidence="9" key="1">
    <citation type="submission" date="2022-07" db="EMBL/GenBank/DDBJ databases">
        <title>Phylogenomic reconstructions and comparative analyses of Kickxellomycotina fungi.</title>
        <authorList>
            <person name="Reynolds N.K."/>
            <person name="Stajich J.E."/>
            <person name="Barry K."/>
            <person name="Grigoriev I.V."/>
            <person name="Crous P."/>
            <person name="Smith M.E."/>
        </authorList>
    </citation>
    <scope>NUCLEOTIDE SEQUENCE</scope>
    <source>
        <strain evidence="9">BCRC 34381</strain>
    </source>
</reference>
<feature type="region of interest" description="Disordered" evidence="7">
    <location>
        <begin position="1"/>
        <end position="25"/>
    </location>
</feature>
<keyword evidence="10" id="KW-1185">Reference proteome</keyword>
<evidence type="ECO:0000256" key="4">
    <source>
        <dbReference type="ARBA" id="ARBA00022801"/>
    </source>
</evidence>
<feature type="domain" description="Nudix hydrolase" evidence="8">
    <location>
        <begin position="56"/>
        <end position="193"/>
    </location>
</feature>
<keyword evidence="5" id="KW-0460">Magnesium</keyword>
<dbReference type="PANTHER" id="PTHR12992:SF11">
    <property type="entry name" value="MITOCHONDRIAL COENZYME A DIPHOSPHATASE NUDT8"/>
    <property type="match status" value="1"/>
</dbReference>
<dbReference type="GO" id="GO:0046872">
    <property type="term" value="F:metal ion binding"/>
    <property type="evidence" value="ECO:0007669"/>
    <property type="project" value="UniProtKB-KW"/>
</dbReference>
<evidence type="ECO:0000259" key="8">
    <source>
        <dbReference type="PROSITE" id="PS51462"/>
    </source>
</evidence>
<dbReference type="InterPro" id="IPR020084">
    <property type="entry name" value="NUDIX_hydrolase_CS"/>
</dbReference>
<comment type="cofactor">
    <cofactor evidence="2">
        <name>Mg(2+)</name>
        <dbReference type="ChEBI" id="CHEBI:18420"/>
    </cofactor>
</comment>
<accession>A0A9W7YB19</accession>
<dbReference type="AlphaFoldDB" id="A0A9W7YB19"/>
<dbReference type="EMBL" id="JANBOI010000818">
    <property type="protein sequence ID" value="KAJ1728424.1"/>
    <property type="molecule type" value="Genomic_DNA"/>
</dbReference>
<feature type="non-terminal residue" evidence="9">
    <location>
        <position position="213"/>
    </location>
</feature>
<dbReference type="SUPFAM" id="SSF55811">
    <property type="entry name" value="Nudix"/>
    <property type="match status" value="1"/>
</dbReference>
<comment type="cofactor">
    <cofactor evidence="1">
        <name>Mn(2+)</name>
        <dbReference type="ChEBI" id="CHEBI:29035"/>
    </cofactor>
</comment>
<evidence type="ECO:0000256" key="3">
    <source>
        <dbReference type="ARBA" id="ARBA00022723"/>
    </source>
</evidence>
<dbReference type="GO" id="GO:0010945">
    <property type="term" value="F:coenzyme A diphosphatase activity"/>
    <property type="evidence" value="ECO:0007669"/>
    <property type="project" value="InterPro"/>
</dbReference>
<evidence type="ECO:0000256" key="7">
    <source>
        <dbReference type="SAM" id="MobiDB-lite"/>
    </source>
</evidence>
<evidence type="ECO:0000313" key="10">
    <source>
        <dbReference type="Proteomes" id="UP001143981"/>
    </source>
</evidence>
<keyword evidence="4" id="KW-0378">Hydrolase</keyword>
<dbReference type="CDD" id="cd03426">
    <property type="entry name" value="NUDIX_CoAse_Nudt7"/>
    <property type="match status" value="1"/>
</dbReference>
<dbReference type="InterPro" id="IPR045121">
    <property type="entry name" value="CoAse"/>
</dbReference>
<name>A0A9W7YB19_9FUNG</name>
<gene>
    <name evidence="9" type="ORF">LPJ61_004037</name>
</gene>
<keyword evidence="6" id="KW-0464">Manganese</keyword>
<dbReference type="Pfam" id="PF00293">
    <property type="entry name" value="NUDIX"/>
    <property type="match status" value="1"/>
</dbReference>
<dbReference type="PANTHER" id="PTHR12992">
    <property type="entry name" value="NUDIX HYDROLASE"/>
    <property type="match status" value="1"/>
</dbReference>
<dbReference type="OrthoDB" id="206213at2759"/>
<evidence type="ECO:0000256" key="2">
    <source>
        <dbReference type="ARBA" id="ARBA00001946"/>
    </source>
</evidence>
<dbReference type="PROSITE" id="PS51462">
    <property type="entry name" value="NUDIX"/>
    <property type="match status" value="1"/>
</dbReference>
<comment type="caution">
    <text evidence="9">The sequence shown here is derived from an EMBL/GenBank/DDBJ whole genome shotgun (WGS) entry which is preliminary data.</text>
</comment>
<evidence type="ECO:0000313" key="9">
    <source>
        <dbReference type="EMBL" id="KAJ1728424.1"/>
    </source>
</evidence>
<dbReference type="Gene3D" id="3.90.79.10">
    <property type="entry name" value="Nucleoside Triphosphate Pyrophosphohydrolase"/>
    <property type="match status" value="1"/>
</dbReference>